<organism evidence="1 2">
    <name type="scientific">Dietzia maris</name>
    <dbReference type="NCBI Taxonomy" id="37915"/>
    <lineage>
        <taxon>Bacteria</taxon>
        <taxon>Bacillati</taxon>
        <taxon>Actinomycetota</taxon>
        <taxon>Actinomycetes</taxon>
        <taxon>Mycobacteriales</taxon>
        <taxon>Dietziaceae</taxon>
        <taxon>Dietzia</taxon>
    </lineage>
</organism>
<proteinExistence type="predicted"/>
<reference evidence="1 2" key="1">
    <citation type="submission" date="2023-07" db="EMBL/GenBank/DDBJ databases">
        <title>Strategy for survival of the halotoleranting strain Dietzia MX2 from the Yakshinskoe mineral salts deposit.</title>
        <authorList>
            <person name="Kharitonova M.A."/>
            <person name="Kupriyanova-Ashina F.G."/>
            <person name="Shakirov T.R."/>
            <person name="Vafina M.S."/>
            <person name="Ilinskaya O.N."/>
        </authorList>
    </citation>
    <scope>NUCLEOTIDE SEQUENCE [LARGE SCALE GENOMIC DNA]</scope>
    <source>
        <strain evidence="1 2">MX2</strain>
    </source>
</reference>
<protein>
    <submittedName>
        <fullName evidence="1">Uncharacterized protein</fullName>
    </submittedName>
</protein>
<dbReference type="Proteomes" id="UP001172702">
    <property type="component" value="Unassembled WGS sequence"/>
</dbReference>
<evidence type="ECO:0000313" key="1">
    <source>
        <dbReference type="EMBL" id="MDN4506834.1"/>
    </source>
</evidence>
<dbReference type="EMBL" id="JAUHTB010000015">
    <property type="protein sequence ID" value="MDN4506834.1"/>
    <property type="molecule type" value="Genomic_DNA"/>
</dbReference>
<evidence type="ECO:0000313" key="2">
    <source>
        <dbReference type="Proteomes" id="UP001172702"/>
    </source>
</evidence>
<comment type="caution">
    <text evidence="1">The sequence shown here is derived from an EMBL/GenBank/DDBJ whole genome shotgun (WGS) entry which is preliminary data.</text>
</comment>
<dbReference type="RefSeq" id="WP_301162743.1">
    <property type="nucleotide sequence ID" value="NZ_JAUHTB010000015.1"/>
</dbReference>
<sequence length="98" mass="10771">MTRESTVASGGASGLPVFLSKLHAQHPPRWVTFVGDSIESVTGLESEEYMDDAANHEIWDVCSFTDRFRWGADFLAVARPGDTALFTDTSGVYELEVD</sequence>
<accession>A0ABT8H4F3</accession>
<gene>
    <name evidence="1" type="ORF">QYF62_12285</name>
</gene>
<keyword evidence="2" id="KW-1185">Reference proteome</keyword>
<name>A0ABT8H4F3_9ACTN</name>